<reference evidence="4 7" key="2">
    <citation type="submission" date="2022-05" db="EMBL/GenBank/DDBJ databases">
        <title>Genome Sequencing of Bee-Associated Microbes.</title>
        <authorList>
            <person name="Dunlap C."/>
        </authorList>
    </citation>
    <scope>NUCLEOTIDE SEQUENCE [LARGE SCALE GENOMIC DNA]</scope>
    <source>
        <strain evidence="4 7">NRRL B-23120</strain>
    </source>
</reference>
<keyword evidence="2 3" id="KW-0472">Membrane</keyword>
<dbReference type="Pfam" id="PF03323">
    <property type="entry name" value="GerA"/>
    <property type="match status" value="1"/>
</dbReference>
<dbReference type="PANTHER" id="PTHR22550">
    <property type="entry name" value="SPORE GERMINATION PROTEIN"/>
    <property type="match status" value="1"/>
</dbReference>
<sequence length="500" mass="55862">MPDFTIRSFNDFKTYCSQGTNQIQSKIIGIPGESYELFYLHQMTNKDILHRDILHPLLELGGGFGPDELLSYLPVGAGKKICEWGELPSLLLAGWVYVHPTGFERGVILQADQIPARSLTSAENESQIFGPQVSFAESIDQNMALIRSIINDPLLKTELFTIGTQTKTRTIMCYMEGLNNNAYAEMVRKRLSNLKTDGILDSGMLAKLLEDNPDSIFPMYFLTERPDRTVGSLLEGKVIVLVGGSPRVLIGPSTFIDFFKAEEDRYVHWQMSAFVFTLRMLAVFFSMLLTPLYVAALTFHYEMIPSALLDPLSSSRAKVPFPPLFEALLLEFIIELLREAGARLPTKVGQTMGIVGGIVIGQAAVQAGFTSNLLIMIVALGALASFTSPGYMMGTAVRILRFPMIMIAGFWGGVGIVTAASFLLIHLLRLTSLGTPYLKPFYPFDNSEFTELFIRRPYGKFMDKLVKTFSFQARKKKGVNSETPDNRQNIDLFEQFQEEN</sequence>
<gene>
    <name evidence="4" type="ORF">M5X16_13725</name>
    <name evidence="5" type="ORF">PC41400_20190</name>
</gene>
<dbReference type="PANTHER" id="PTHR22550:SF5">
    <property type="entry name" value="LEUCINE ZIPPER PROTEIN 4"/>
    <property type="match status" value="1"/>
</dbReference>
<name>A0A410WZR8_9BACL</name>
<dbReference type="InterPro" id="IPR050768">
    <property type="entry name" value="UPF0353/GerABKA_families"/>
</dbReference>
<dbReference type="Proteomes" id="UP000288943">
    <property type="component" value="Chromosome"/>
</dbReference>
<evidence type="ECO:0000313" key="5">
    <source>
        <dbReference type="EMBL" id="QAV19850.1"/>
    </source>
</evidence>
<dbReference type="PIRSF" id="PIRSF005690">
    <property type="entry name" value="GerBA"/>
    <property type="match status" value="1"/>
</dbReference>
<accession>A0A410WZR8</accession>
<dbReference type="RefSeq" id="WP_042227221.1">
    <property type="nucleotide sequence ID" value="NZ_CP026520.1"/>
</dbReference>
<dbReference type="GeneID" id="95377115"/>
<dbReference type="AlphaFoldDB" id="A0A410WZR8"/>
<evidence type="ECO:0000256" key="1">
    <source>
        <dbReference type="ARBA" id="ARBA00005278"/>
    </source>
</evidence>
<evidence type="ECO:0000313" key="4">
    <source>
        <dbReference type="EMBL" id="MCY9596835.1"/>
    </source>
</evidence>
<keyword evidence="3" id="KW-0812">Transmembrane</keyword>
<dbReference type="InterPro" id="IPR004995">
    <property type="entry name" value="Spore_Ger"/>
</dbReference>
<dbReference type="EMBL" id="JAMDMJ010000015">
    <property type="protein sequence ID" value="MCY9596835.1"/>
    <property type="molecule type" value="Genomic_DNA"/>
</dbReference>
<dbReference type="GO" id="GO:0016020">
    <property type="term" value="C:membrane"/>
    <property type="evidence" value="ECO:0007669"/>
    <property type="project" value="InterPro"/>
</dbReference>
<proteinExistence type="inferred from homology"/>
<evidence type="ECO:0000313" key="7">
    <source>
        <dbReference type="Proteomes" id="UP001527202"/>
    </source>
</evidence>
<reference evidence="5 6" key="1">
    <citation type="submission" date="2018-01" db="EMBL/GenBank/DDBJ databases">
        <title>The whole genome sequencing and assembly of Paenibacillus chitinolyticus KCCM 41400 strain.</title>
        <authorList>
            <person name="Kim J.-Y."/>
            <person name="Park M.-K."/>
            <person name="Lee Y.-J."/>
            <person name="Yi H."/>
            <person name="Bahn Y.-S."/>
            <person name="Kim J.F."/>
            <person name="Lee D.-W."/>
        </authorList>
    </citation>
    <scope>NUCLEOTIDE SEQUENCE [LARGE SCALE GENOMIC DNA]</scope>
    <source>
        <strain evidence="5 6">KCCM 41400</strain>
    </source>
</reference>
<comment type="similarity">
    <text evidence="1">Belongs to the GerABKA family.</text>
</comment>
<dbReference type="GO" id="GO:0009847">
    <property type="term" value="P:spore germination"/>
    <property type="evidence" value="ECO:0007669"/>
    <property type="project" value="InterPro"/>
</dbReference>
<evidence type="ECO:0000313" key="6">
    <source>
        <dbReference type="Proteomes" id="UP000288943"/>
    </source>
</evidence>
<feature type="transmembrane region" description="Helical" evidence="3">
    <location>
        <begin position="404"/>
        <end position="428"/>
    </location>
</feature>
<keyword evidence="3" id="KW-1133">Transmembrane helix</keyword>
<keyword evidence="7" id="KW-1185">Reference proteome</keyword>
<feature type="transmembrane region" description="Helical" evidence="3">
    <location>
        <begin position="273"/>
        <end position="299"/>
    </location>
</feature>
<feature type="transmembrane region" description="Helical" evidence="3">
    <location>
        <begin position="373"/>
        <end position="392"/>
    </location>
</feature>
<dbReference type="OrthoDB" id="1726708at2"/>
<dbReference type="Proteomes" id="UP001527202">
    <property type="component" value="Unassembled WGS sequence"/>
</dbReference>
<organism evidence="5 6">
    <name type="scientific">Paenibacillus chitinolyticus</name>
    <dbReference type="NCBI Taxonomy" id="79263"/>
    <lineage>
        <taxon>Bacteria</taxon>
        <taxon>Bacillati</taxon>
        <taxon>Bacillota</taxon>
        <taxon>Bacilli</taxon>
        <taxon>Bacillales</taxon>
        <taxon>Paenibacillaceae</taxon>
        <taxon>Paenibacillus</taxon>
    </lineage>
</organism>
<protein>
    <submittedName>
        <fullName evidence="5">Spore germination protein</fullName>
    </submittedName>
</protein>
<evidence type="ECO:0000256" key="3">
    <source>
        <dbReference type="SAM" id="Phobius"/>
    </source>
</evidence>
<evidence type="ECO:0000256" key="2">
    <source>
        <dbReference type="ARBA" id="ARBA00023136"/>
    </source>
</evidence>
<dbReference type="EMBL" id="CP026520">
    <property type="protein sequence ID" value="QAV19850.1"/>
    <property type="molecule type" value="Genomic_DNA"/>
</dbReference>
<dbReference type="KEGG" id="pchi:PC41400_20190"/>